<dbReference type="PANTHER" id="PTHR30537">
    <property type="entry name" value="HTH-TYPE TRANSCRIPTIONAL REGULATOR"/>
    <property type="match status" value="1"/>
</dbReference>
<keyword evidence="3" id="KW-0238">DNA-binding</keyword>
<keyword evidence="4" id="KW-0804">Transcription</keyword>
<dbReference type="RefSeq" id="WP_174473186.1">
    <property type="nucleotide sequence ID" value="NZ_JAGINN010000008.1"/>
</dbReference>
<sequence>MDRLDDLTVLVEVVDSGSLSAAAERLGLSASAISRRIAQMENRLGTRLLARTTRRIALTDAGATFCLRARAILAALDEAEQSLTEMGEEPRGTLRITMPVLFGQMRVAPLLASYLHRHPGVSLEVSLNDRVQRLVEEGFDLAIRAGRLADSSLIARRLRPLRRHVVASPDYLERRGVPRSPADLVRHECLTLLSGSGRTEWEFMAGDRREILRPSGSFQADSLWLLRHAAVGGLGLARLADFIVEQDIRAGRLVPLLSELEVTDEAIHVVYPATRHVSPKVRSFIEHLLTGLNKPESADLPGSADLIDTSGA</sequence>
<evidence type="ECO:0000259" key="5">
    <source>
        <dbReference type="PROSITE" id="PS50931"/>
    </source>
</evidence>
<dbReference type="SUPFAM" id="SSF46785">
    <property type="entry name" value="Winged helix' DNA-binding domain"/>
    <property type="match status" value="1"/>
</dbReference>
<protein>
    <submittedName>
        <fullName evidence="6">LysR family transcriptional regulator</fullName>
    </submittedName>
</protein>
<evidence type="ECO:0000256" key="2">
    <source>
        <dbReference type="ARBA" id="ARBA00023015"/>
    </source>
</evidence>
<dbReference type="InterPro" id="IPR058163">
    <property type="entry name" value="LysR-type_TF_proteobact-type"/>
</dbReference>
<gene>
    <name evidence="6" type="ORF">GBZ48_23305</name>
</gene>
<dbReference type="InterPro" id="IPR000847">
    <property type="entry name" value="LysR_HTH_N"/>
</dbReference>
<evidence type="ECO:0000256" key="1">
    <source>
        <dbReference type="ARBA" id="ARBA00009437"/>
    </source>
</evidence>
<dbReference type="Pfam" id="PF03466">
    <property type="entry name" value="LysR_substrate"/>
    <property type="match status" value="1"/>
</dbReference>
<name>A0ABX2KHI9_9PROT</name>
<dbReference type="InterPro" id="IPR005119">
    <property type="entry name" value="LysR_subst-bd"/>
</dbReference>
<dbReference type="CDD" id="cd08422">
    <property type="entry name" value="PBP2_CrgA_like"/>
    <property type="match status" value="1"/>
</dbReference>
<dbReference type="Pfam" id="PF00126">
    <property type="entry name" value="HTH_1"/>
    <property type="match status" value="1"/>
</dbReference>
<dbReference type="Proteomes" id="UP000605086">
    <property type="component" value="Unassembled WGS sequence"/>
</dbReference>
<proteinExistence type="inferred from homology"/>
<feature type="domain" description="HTH lysR-type" evidence="5">
    <location>
        <begin position="1"/>
        <end position="59"/>
    </location>
</feature>
<comment type="similarity">
    <text evidence="1">Belongs to the LysR transcriptional regulatory family.</text>
</comment>
<comment type="caution">
    <text evidence="6">The sequence shown here is derived from an EMBL/GenBank/DDBJ whole genome shotgun (WGS) entry which is preliminary data.</text>
</comment>
<dbReference type="InterPro" id="IPR036390">
    <property type="entry name" value="WH_DNA-bd_sf"/>
</dbReference>
<dbReference type="InterPro" id="IPR036388">
    <property type="entry name" value="WH-like_DNA-bd_sf"/>
</dbReference>
<evidence type="ECO:0000313" key="6">
    <source>
        <dbReference type="EMBL" id="NUB02173.1"/>
    </source>
</evidence>
<keyword evidence="7" id="KW-1185">Reference proteome</keyword>
<keyword evidence="2" id="KW-0805">Transcription regulation</keyword>
<dbReference type="Gene3D" id="3.40.190.290">
    <property type="match status" value="1"/>
</dbReference>
<dbReference type="Gene3D" id="1.10.10.10">
    <property type="entry name" value="Winged helix-like DNA-binding domain superfamily/Winged helix DNA-binding domain"/>
    <property type="match status" value="1"/>
</dbReference>
<dbReference type="PROSITE" id="PS50931">
    <property type="entry name" value="HTH_LYSR"/>
    <property type="match status" value="1"/>
</dbReference>
<evidence type="ECO:0000256" key="4">
    <source>
        <dbReference type="ARBA" id="ARBA00023163"/>
    </source>
</evidence>
<organism evidence="6 7">
    <name type="scientific">Azospirillum melinis</name>
    <dbReference type="NCBI Taxonomy" id="328839"/>
    <lineage>
        <taxon>Bacteria</taxon>
        <taxon>Pseudomonadati</taxon>
        <taxon>Pseudomonadota</taxon>
        <taxon>Alphaproteobacteria</taxon>
        <taxon>Rhodospirillales</taxon>
        <taxon>Azospirillaceae</taxon>
        <taxon>Azospirillum</taxon>
    </lineage>
</organism>
<reference evidence="6 7" key="1">
    <citation type="submission" date="2019-10" db="EMBL/GenBank/DDBJ databases">
        <title>Genome sequence of Azospirillum melinis.</title>
        <authorList>
            <person name="Ambrosini A."/>
            <person name="Sant'Anna F.H."/>
            <person name="Cassan F.D."/>
            <person name="Souza E.M."/>
            <person name="Passaglia L.M.P."/>
        </authorList>
    </citation>
    <scope>NUCLEOTIDE SEQUENCE [LARGE SCALE GENOMIC DNA]</scope>
    <source>
        <strain evidence="6 7">TMCY0552</strain>
    </source>
</reference>
<evidence type="ECO:0000313" key="7">
    <source>
        <dbReference type="Proteomes" id="UP000605086"/>
    </source>
</evidence>
<dbReference type="SUPFAM" id="SSF53850">
    <property type="entry name" value="Periplasmic binding protein-like II"/>
    <property type="match status" value="1"/>
</dbReference>
<accession>A0ABX2KHI9</accession>
<dbReference type="EMBL" id="WHOS01000036">
    <property type="protein sequence ID" value="NUB02173.1"/>
    <property type="molecule type" value="Genomic_DNA"/>
</dbReference>
<dbReference type="PANTHER" id="PTHR30537:SF5">
    <property type="entry name" value="HTH-TYPE TRANSCRIPTIONAL ACTIVATOR TTDR-RELATED"/>
    <property type="match status" value="1"/>
</dbReference>
<evidence type="ECO:0000256" key="3">
    <source>
        <dbReference type="ARBA" id="ARBA00023125"/>
    </source>
</evidence>